<dbReference type="GO" id="GO:0005737">
    <property type="term" value="C:cytoplasm"/>
    <property type="evidence" value="ECO:0007669"/>
    <property type="project" value="UniProtKB-SubCell"/>
</dbReference>
<dbReference type="InterPro" id="IPR011060">
    <property type="entry name" value="RibuloseP-bd_barrel"/>
</dbReference>
<feature type="active site" description="Proton acceptor" evidence="12">
    <location>
        <position position="8"/>
    </location>
</feature>
<comment type="similarity">
    <text evidence="4 12 13">Belongs to the HisA/HisF family.</text>
</comment>
<evidence type="ECO:0000256" key="8">
    <source>
        <dbReference type="ARBA" id="ARBA00022605"/>
    </source>
</evidence>
<accession>A0A8J7W5S8</accession>
<dbReference type="FunFam" id="3.20.20.70:FF:000009">
    <property type="entry name" value="1-(5-phosphoribosyl)-5-[(5-phosphoribosylamino)methylideneamino] imidazole-4-carboxamide isomerase"/>
    <property type="match status" value="1"/>
</dbReference>
<dbReference type="NCBIfam" id="NF010112">
    <property type="entry name" value="PRK13585.1"/>
    <property type="match status" value="1"/>
</dbReference>
<dbReference type="UniPathway" id="UPA00031">
    <property type="reaction ID" value="UER00009"/>
</dbReference>
<dbReference type="InterPro" id="IPR006062">
    <property type="entry name" value="His_biosynth"/>
</dbReference>
<evidence type="ECO:0000256" key="7">
    <source>
        <dbReference type="ARBA" id="ARBA00022490"/>
    </source>
</evidence>
<dbReference type="CDD" id="cd04732">
    <property type="entry name" value="HisA"/>
    <property type="match status" value="1"/>
</dbReference>
<dbReference type="GO" id="GO:0003949">
    <property type="term" value="F:1-(5-phosphoribosyl)-5-[(5-phosphoribosylamino)methylideneamino]imidazole-4-carboxamide isomerase activity"/>
    <property type="evidence" value="ECO:0007669"/>
    <property type="project" value="UniProtKB-UniRule"/>
</dbReference>
<dbReference type="GO" id="GO:0000162">
    <property type="term" value="P:L-tryptophan biosynthetic process"/>
    <property type="evidence" value="ECO:0007669"/>
    <property type="project" value="TreeGrafter"/>
</dbReference>
<evidence type="ECO:0000256" key="9">
    <source>
        <dbReference type="ARBA" id="ARBA00023102"/>
    </source>
</evidence>
<dbReference type="OrthoDB" id="52866at2157"/>
<sequence length="236" mass="24968">MKIFPAVDILEGRCVQLVGGKRETEKAYGSPLASAIRWIDEGATALHIINLDGAFGHAQANVDVMYDLVRSTDVFIQLGGGIRSESDAAGWLNLGVDRVIIGTAATEDPGIIRRLSEEFGSDRIMAGVDARGGEIATHGWEKTAGDVSVWATRFEEEGAGSLLFTNVDVEGLCAGIAREPIERVIGSVKIPVVVSGGVSTLTDLRILLELRAGGAVLGSALYQGLISLPDILKEIQ</sequence>
<proteinExistence type="inferred from homology"/>
<dbReference type="EMBL" id="JWHL01000001">
    <property type="protein sequence ID" value="MBR1368078.1"/>
    <property type="molecule type" value="Genomic_DNA"/>
</dbReference>
<evidence type="ECO:0000256" key="12">
    <source>
        <dbReference type="HAMAP-Rule" id="MF_01014"/>
    </source>
</evidence>
<name>A0A8J7W5S8_9EURY</name>
<dbReference type="HAMAP" id="MF_01014">
    <property type="entry name" value="HisA"/>
    <property type="match status" value="1"/>
</dbReference>
<keyword evidence="7 12" id="KW-0963">Cytoplasm</keyword>
<keyword evidence="15" id="KW-1185">Reference proteome</keyword>
<comment type="catalytic activity">
    <reaction evidence="1 12">
        <text>1-(5-phospho-beta-D-ribosyl)-5-[(5-phospho-beta-D-ribosylamino)methylideneamino]imidazole-4-carboxamide = 5-[(5-phospho-1-deoxy-D-ribulos-1-ylimino)methylamino]-1-(5-phospho-beta-D-ribosyl)imidazole-4-carboxamide</text>
        <dbReference type="Rhea" id="RHEA:15469"/>
        <dbReference type="ChEBI" id="CHEBI:58435"/>
        <dbReference type="ChEBI" id="CHEBI:58525"/>
        <dbReference type="EC" id="5.3.1.16"/>
    </reaction>
</comment>
<evidence type="ECO:0000256" key="6">
    <source>
        <dbReference type="ARBA" id="ARBA00018464"/>
    </source>
</evidence>
<dbReference type="RefSeq" id="WP_211529831.1">
    <property type="nucleotide sequence ID" value="NZ_JWHL01000001.1"/>
</dbReference>
<comment type="pathway">
    <text evidence="3 12">Amino-acid biosynthesis; L-histidine biosynthesis; L-histidine from 5-phospho-alpha-D-ribose 1-diphosphate: step 4/9.</text>
</comment>
<protein>
    <recommendedName>
        <fullName evidence="6 12">1-(5-phosphoribosyl)-5-[(5-phosphoribosylamino)methylideneamino] imidazole-4-carboxamide isomerase</fullName>
        <ecNumber evidence="5 12">5.3.1.16</ecNumber>
    </recommendedName>
    <alternativeName>
        <fullName evidence="11 12">Phosphoribosylformimino-5-aminoimidazole carboxamide ribotide isomerase</fullName>
    </alternativeName>
</protein>
<dbReference type="InterPro" id="IPR023016">
    <property type="entry name" value="HisA/PriA"/>
</dbReference>
<evidence type="ECO:0000256" key="4">
    <source>
        <dbReference type="ARBA" id="ARBA00009667"/>
    </source>
</evidence>
<dbReference type="Gene3D" id="3.20.20.70">
    <property type="entry name" value="Aldolase class I"/>
    <property type="match status" value="1"/>
</dbReference>
<dbReference type="Pfam" id="PF00977">
    <property type="entry name" value="His_biosynth"/>
    <property type="match status" value="1"/>
</dbReference>
<dbReference type="PANTHER" id="PTHR43090:SF7">
    <property type="entry name" value="1-(5-PHOSPHORIBOSYL)-5-[(5-PHOSPHORIBOSYLAMINO)METHYLIDENEAMINO] IMIDAZOLE-4-CARBOXAMIDE ISOMERASE"/>
    <property type="match status" value="1"/>
</dbReference>
<dbReference type="Proteomes" id="UP000730161">
    <property type="component" value="Unassembled WGS sequence"/>
</dbReference>
<keyword evidence="8 12" id="KW-0028">Amino-acid biosynthesis</keyword>
<dbReference type="PANTHER" id="PTHR43090">
    <property type="entry name" value="1-(5-PHOSPHORIBOSYL)-5-[(5-PHOSPHORIBOSYLAMINO)METHYLIDENEAMINO] IMIDAZOLE-4-CARBOXAMIDE ISOMERASE"/>
    <property type="match status" value="1"/>
</dbReference>
<evidence type="ECO:0000256" key="5">
    <source>
        <dbReference type="ARBA" id="ARBA00012550"/>
    </source>
</evidence>
<comment type="subcellular location">
    <subcellularLocation>
        <location evidence="2 12">Cytoplasm</location>
    </subcellularLocation>
</comment>
<evidence type="ECO:0000256" key="2">
    <source>
        <dbReference type="ARBA" id="ARBA00004496"/>
    </source>
</evidence>
<feature type="active site" description="Proton donor" evidence="12">
    <location>
        <position position="129"/>
    </location>
</feature>
<dbReference type="SUPFAM" id="SSF51366">
    <property type="entry name" value="Ribulose-phoshate binding barrel"/>
    <property type="match status" value="1"/>
</dbReference>
<dbReference type="InterPro" id="IPR044524">
    <property type="entry name" value="Isoase_HisA-like"/>
</dbReference>
<organism evidence="14 15">
    <name type="scientific">Methanocalculus chunghsingensis</name>
    <dbReference type="NCBI Taxonomy" id="156457"/>
    <lineage>
        <taxon>Archaea</taxon>
        <taxon>Methanobacteriati</taxon>
        <taxon>Methanobacteriota</taxon>
        <taxon>Stenosarchaea group</taxon>
        <taxon>Methanomicrobia</taxon>
        <taxon>Methanomicrobiales</taxon>
        <taxon>Methanocalculaceae</taxon>
        <taxon>Methanocalculus</taxon>
    </lineage>
</organism>
<evidence type="ECO:0000256" key="1">
    <source>
        <dbReference type="ARBA" id="ARBA00000901"/>
    </source>
</evidence>
<keyword evidence="10 12" id="KW-0413">Isomerase</keyword>
<gene>
    <name evidence="12" type="primary">hisA</name>
    <name evidence="14" type="ORF">RJ53_00645</name>
</gene>
<evidence type="ECO:0000256" key="13">
    <source>
        <dbReference type="RuleBase" id="RU003657"/>
    </source>
</evidence>
<dbReference type="AlphaFoldDB" id="A0A8J7W5S8"/>
<keyword evidence="9 12" id="KW-0368">Histidine biosynthesis</keyword>
<dbReference type="GO" id="GO:0000105">
    <property type="term" value="P:L-histidine biosynthetic process"/>
    <property type="evidence" value="ECO:0007669"/>
    <property type="project" value="UniProtKB-UniRule"/>
</dbReference>
<evidence type="ECO:0000313" key="14">
    <source>
        <dbReference type="EMBL" id="MBR1368078.1"/>
    </source>
</evidence>
<evidence type="ECO:0000313" key="15">
    <source>
        <dbReference type="Proteomes" id="UP000730161"/>
    </source>
</evidence>
<reference evidence="14" key="1">
    <citation type="submission" date="2014-12" db="EMBL/GenBank/DDBJ databases">
        <authorList>
            <person name="Huang H.-H."/>
            <person name="Chen S.-C."/>
            <person name="Lai M.-C."/>
        </authorList>
    </citation>
    <scope>NUCLEOTIDE SEQUENCE</scope>
    <source>
        <strain evidence="14">K1F9705b</strain>
    </source>
</reference>
<dbReference type="EC" id="5.3.1.16" evidence="5 12"/>
<comment type="caution">
    <text evidence="14">The sequence shown here is derived from an EMBL/GenBank/DDBJ whole genome shotgun (WGS) entry which is preliminary data.</text>
</comment>
<dbReference type="InterPro" id="IPR013785">
    <property type="entry name" value="Aldolase_TIM"/>
</dbReference>
<evidence type="ECO:0000256" key="3">
    <source>
        <dbReference type="ARBA" id="ARBA00005133"/>
    </source>
</evidence>
<evidence type="ECO:0000256" key="11">
    <source>
        <dbReference type="ARBA" id="ARBA00030547"/>
    </source>
</evidence>
<evidence type="ECO:0000256" key="10">
    <source>
        <dbReference type="ARBA" id="ARBA00023235"/>
    </source>
</evidence>